<dbReference type="Proteomes" id="UP001064933">
    <property type="component" value="Chromosome"/>
</dbReference>
<dbReference type="InterPro" id="IPR050640">
    <property type="entry name" value="Bact_2-comp_sensor_kinase"/>
</dbReference>
<accession>A0ABY6AXX0</accession>
<dbReference type="InterPro" id="IPR010559">
    <property type="entry name" value="Sig_transdc_His_kin_internal"/>
</dbReference>
<keyword evidence="4" id="KW-1185">Reference proteome</keyword>
<dbReference type="PANTHER" id="PTHR34220">
    <property type="entry name" value="SENSOR HISTIDINE KINASE YPDA"/>
    <property type="match status" value="1"/>
</dbReference>
<name>A0ABY6AXX0_9BURK</name>
<feature type="transmembrane region" description="Helical" evidence="1">
    <location>
        <begin position="67"/>
        <end position="85"/>
    </location>
</feature>
<feature type="transmembrane region" description="Helical" evidence="1">
    <location>
        <begin position="144"/>
        <end position="165"/>
    </location>
</feature>
<keyword evidence="3" id="KW-0808">Transferase</keyword>
<organism evidence="3 4">
    <name type="scientific">Roseateles amylovorans</name>
    <dbReference type="NCBI Taxonomy" id="2978473"/>
    <lineage>
        <taxon>Bacteria</taxon>
        <taxon>Pseudomonadati</taxon>
        <taxon>Pseudomonadota</taxon>
        <taxon>Betaproteobacteria</taxon>
        <taxon>Burkholderiales</taxon>
        <taxon>Sphaerotilaceae</taxon>
        <taxon>Roseateles</taxon>
    </lineage>
</organism>
<feature type="transmembrane region" description="Helical" evidence="1">
    <location>
        <begin position="33"/>
        <end position="55"/>
    </location>
</feature>
<keyword evidence="1" id="KW-0812">Transmembrane</keyword>
<sequence length="376" mass="41708">MSAAVGDLAALPTPQGALSHLWRSWRSLRAEELTWFALMAVFYGLIDLGAIAYVLDDPRWPQALARQLLTPLLVGMVLMLAWLPANRSAPDHPWRQARLAAATLIGSFLGIWLYVQLVPLVNLPSVADLARARKGEAGYESGQLAVFIGECLSVFVPSLLSVSLYELVLRQRRTRAQLQQLLQAQSALQRHAMASRLAALQAQVEPQFLFDTLVDIEHAYANAEPDASSQMERLIRHLRVALPRLRDQGGTLESEAMLLDSYLAVVAGRQRRALTLELHWPPELSSAPLPPMVLLPLAQLMLRHAHPLPGHARLSAERDATRRLRLRLAFDRGGLCREDEALRALSDRLDSLAGGPARLHCRSQADETEFTLELPS</sequence>
<dbReference type="PANTHER" id="PTHR34220:SF9">
    <property type="entry name" value="SIGNAL TRANSDUCTION HISTIDINE KINASE INTERNAL REGION DOMAIN-CONTAINING PROTEIN"/>
    <property type="match status" value="1"/>
</dbReference>
<feature type="transmembrane region" description="Helical" evidence="1">
    <location>
        <begin position="97"/>
        <end position="115"/>
    </location>
</feature>
<dbReference type="EMBL" id="CP104562">
    <property type="protein sequence ID" value="UXH77817.1"/>
    <property type="molecule type" value="Genomic_DNA"/>
</dbReference>
<keyword evidence="1" id="KW-1133">Transmembrane helix</keyword>
<evidence type="ECO:0000256" key="1">
    <source>
        <dbReference type="SAM" id="Phobius"/>
    </source>
</evidence>
<reference evidence="3" key="1">
    <citation type="submission" date="2022-10" db="EMBL/GenBank/DDBJ databases">
        <title>Characterization and whole genome sequencing of a new Roseateles species, isolated from fresh water.</title>
        <authorList>
            <person name="Guliayeva D.Y."/>
            <person name="Akhremchuk A.E."/>
            <person name="Sikolenko M.A."/>
            <person name="Valentovich L.N."/>
            <person name="Sidarenka A.V."/>
        </authorList>
    </citation>
    <scope>NUCLEOTIDE SEQUENCE</scope>
    <source>
        <strain evidence="3">BIM B-1768</strain>
    </source>
</reference>
<proteinExistence type="predicted"/>
<dbReference type="Pfam" id="PF06580">
    <property type="entry name" value="His_kinase"/>
    <property type="match status" value="1"/>
</dbReference>
<feature type="domain" description="Signal transduction histidine kinase internal region" evidence="2">
    <location>
        <begin position="196"/>
        <end position="269"/>
    </location>
</feature>
<gene>
    <name evidence="3" type="ORF">N4261_23040</name>
</gene>
<dbReference type="GO" id="GO:0016301">
    <property type="term" value="F:kinase activity"/>
    <property type="evidence" value="ECO:0007669"/>
    <property type="project" value="UniProtKB-KW"/>
</dbReference>
<evidence type="ECO:0000313" key="3">
    <source>
        <dbReference type="EMBL" id="UXH77817.1"/>
    </source>
</evidence>
<evidence type="ECO:0000259" key="2">
    <source>
        <dbReference type="Pfam" id="PF06580"/>
    </source>
</evidence>
<evidence type="ECO:0000313" key="4">
    <source>
        <dbReference type="Proteomes" id="UP001064933"/>
    </source>
</evidence>
<keyword evidence="1" id="KW-0472">Membrane</keyword>
<keyword evidence="3" id="KW-0418">Kinase</keyword>
<protein>
    <submittedName>
        <fullName evidence="3">Histidine kinase</fullName>
    </submittedName>
</protein>
<dbReference type="RefSeq" id="WP_261757572.1">
    <property type="nucleotide sequence ID" value="NZ_CP104562.2"/>
</dbReference>